<evidence type="ECO:0000259" key="9">
    <source>
        <dbReference type="Pfam" id="PF01266"/>
    </source>
</evidence>
<sequence>MNTSLHKRAESPVHAAIAGGGLMGRLLAWRLTALGHRVSLFDAGSLSTPHNAAYTAAAMLSPMSEVVVSERAIYDMGLHSMTLWESWLAELPAQFKHLYSKRGSVVVAHPQDESELLQFHQDLQHHLGANNQSQWLAPHELAQLEPDLHFSHGLYLPNEAALNNRVFLDKLFEWLIDHNVQIHANTPVRFAPEAQIDNIDASEFDLWFDCRGVGAGKERQVRGVRGEVIWVETDEVKLHRPIRLMHPRYKLYIVPKPNNQFIVGATEIESNDNSPMSVQSALELCSALYTLNPAFAEARIVEMDTNLRPALIDNMPCITLAQADSSIGTPVIQANGLYRHGYLLAPSAVEYALQLAGLGRAKSPFASHFNRRTLDAYTTSPTAIQTPKALALYD</sequence>
<evidence type="ECO:0000256" key="5">
    <source>
        <dbReference type="ARBA" id="ARBA00023002"/>
    </source>
</evidence>
<comment type="catalytic activity">
    <reaction evidence="8">
        <text>a D-alpha-amino acid + O2 + H2O = a 2-oxocarboxylate + H2O2 + NH4(+)</text>
        <dbReference type="Rhea" id="RHEA:21816"/>
        <dbReference type="ChEBI" id="CHEBI:15377"/>
        <dbReference type="ChEBI" id="CHEBI:15379"/>
        <dbReference type="ChEBI" id="CHEBI:16240"/>
        <dbReference type="ChEBI" id="CHEBI:28938"/>
        <dbReference type="ChEBI" id="CHEBI:35179"/>
        <dbReference type="ChEBI" id="CHEBI:59871"/>
        <dbReference type="EC" id="1.4.3.3"/>
    </reaction>
    <physiologicalReaction direction="left-to-right" evidence="8">
        <dbReference type="Rhea" id="RHEA:21817"/>
    </physiologicalReaction>
</comment>
<evidence type="ECO:0000256" key="3">
    <source>
        <dbReference type="ARBA" id="ARBA00022630"/>
    </source>
</evidence>
<accession>A0AAW7X2W1</accession>
<feature type="domain" description="FAD dependent oxidoreductase" evidence="9">
    <location>
        <begin position="15"/>
        <end position="348"/>
    </location>
</feature>
<dbReference type="GO" id="GO:0003884">
    <property type="term" value="F:D-amino-acid oxidase activity"/>
    <property type="evidence" value="ECO:0007669"/>
    <property type="project" value="UniProtKB-EC"/>
</dbReference>
<dbReference type="SUPFAM" id="SSF51905">
    <property type="entry name" value="FAD/NAD(P)-binding domain"/>
    <property type="match status" value="1"/>
</dbReference>
<dbReference type="GO" id="GO:0046416">
    <property type="term" value="P:D-amino acid metabolic process"/>
    <property type="evidence" value="ECO:0007669"/>
    <property type="project" value="InterPro"/>
</dbReference>
<dbReference type="EMBL" id="JAUOPB010000003">
    <property type="protein sequence ID" value="MDO6421877.1"/>
    <property type="molecule type" value="Genomic_DNA"/>
</dbReference>
<evidence type="ECO:0000256" key="6">
    <source>
        <dbReference type="ARBA" id="ARBA00039101"/>
    </source>
</evidence>
<dbReference type="RefSeq" id="WP_303491576.1">
    <property type="nucleotide sequence ID" value="NZ_JAUOPB010000003.1"/>
</dbReference>
<keyword evidence="4" id="KW-0274">FAD</keyword>
<dbReference type="AlphaFoldDB" id="A0AAW7X2W1"/>
<evidence type="ECO:0000256" key="1">
    <source>
        <dbReference type="ARBA" id="ARBA00001974"/>
    </source>
</evidence>
<evidence type="ECO:0000313" key="10">
    <source>
        <dbReference type="EMBL" id="MDO6421877.1"/>
    </source>
</evidence>
<proteinExistence type="inferred from homology"/>
<comment type="similarity">
    <text evidence="2">Belongs to the DAMOX/DASOX family.</text>
</comment>
<comment type="caution">
    <text evidence="10">The sequence shown here is derived from an EMBL/GenBank/DDBJ whole genome shotgun (WGS) entry which is preliminary data.</text>
</comment>
<evidence type="ECO:0000256" key="8">
    <source>
        <dbReference type="ARBA" id="ARBA00049547"/>
    </source>
</evidence>
<dbReference type="EC" id="1.4.3.3" evidence="6"/>
<evidence type="ECO:0000256" key="4">
    <source>
        <dbReference type="ARBA" id="ARBA00022827"/>
    </source>
</evidence>
<dbReference type="InterPro" id="IPR006076">
    <property type="entry name" value="FAD-dep_OxRdtase"/>
</dbReference>
<dbReference type="InterPro" id="IPR036188">
    <property type="entry name" value="FAD/NAD-bd_sf"/>
</dbReference>
<organism evidence="10 11">
    <name type="scientific">Saccharophagus degradans</name>
    <dbReference type="NCBI Taxonomy" id="86304"/>
    <lineage>
        <taxon>Bacteria</taxon>
        <taxon>Pseudomonadati</taxon>
        <taxon>Pseudomonadota</taxon>
        <taxon>Gammaproteobacteria</taxon>
        <taxon>Cellvibrionales</taxon>
        <taxon>Cellvibrionaceae</taxon>
        <taxon>Saccharophagus</taxon>
    </lineage>
</organism>
<dbReference type="Proteomes" id="UP001169760">
    <property type="component" value="Unassembled WGS sequence"/>
</dbReference>
<dbReference type="InterPro" id="IPR023209">
    <property type="entry name" value="DAO"/>
</dbReference>
<protein>
    <recommendedName>
        <fullName evidence="7">D-amino-acid oxidase</fullName>
        <ecNumber evidence="6">1.4.3.3</ecNumber>
    </recommendedName>
</protein>
<name>A0AAW7X2W1_9GAMM</name>
<evidence type="ECO:0000313" key="11">
    <source>
        <dbReference type="Proteomes" id="UP001169760"/>
    </source>
</evidence>
<evidence type="ECO:0000256" key="7">
    <source>
        <dbReference type="ARBA" id="ARBA00039751"/>
    </source>
</evidence>
<dbReference type="SUPFAM" id="SSF54373">
    <property type="entry name" value="FAD-linked reductases, C-terminal domain"/>
    <property type="match status" value="1"/>
</dbReference>
<keyword evidence="5" id="KW-0560">Oxidoreductase</keyword>
<comment type="cofactor">
    <cofactor evidence="1">
        <name>FAD</name>
        <dbReference type="ChEBI" id="CHEBI:57692"/>
    </cofactor>
</comment>
<dbReference type="GO" id="GO:0071949">
    <property type="term" value="F:FAD binding"/>
    <property type="evidence" value="ECO:0007669"/>
    <property type="project" value="InterPro"/>
</dbReference>
<dbReference type="PANTHER" id="PTHR11530">
    <property type="entry name" value="D-AMINO ACID OXIDASE"/>
    <property type="match status" value="1"/>
</dbReference>
<evidence type="ECO:0000256" key="2">
    <source>
        <dbReference type="ARBA" id="ARBA00006730"/>
    </source>
</evidence>
<dbReference type="Gene3D" id="3.50.50.60">
    <property type="entry name" value="FAD/NAD(P)-binding domain"/>
    <property type="match status" value="1"/>
</dbReference>
<gene>
    <name evidence="10" type="ORF">Q4521_05285</name>
</gene>
<dbReference type="Gene3D" id="3.30.9.10">
    <property type="entry name" value="D-Amino Acid Oxidase, subunit A, domain 2"/>
    <property type="match status" value="1"/>
</dbReference>
<dbReference type="PANTHER" id="PTHR11530:SF11">
    <property type="entry name" value="D-ASPARTATE OXIDASE"/>
    <property type="match status" value="1"/>
</dbReference>
<reference evidence="10" key="1">
    <citation type="submission" date="2023-07" db="EMBL/GenBank/DDBJ databases">
        <title>Genome content predicts the carbon catabolic preferences of heterotrophic bacteria.</title>
        <authorList>
            <person name="Gralka M."/>
        </authorList>
    </citation>
    <scope>NUCLEOTIDE SEQUENCE</scope>
    <source>
        <strain evidence="10">I3M17_2</strain>
    </source>
</reference>
<dbReference type="Pfam" id="PF01266">
    <property type="entry name" value="DAO"/>
    <property type="match status" value="1"/>
</dbReference>
<keyword evidence="3" id="KW-0285">Flavoprotein</keyword>